<accession>A0ABR2SG99</accession>
<evidence type="ECO:0000256" key="1">
    <source>
        <dbReference type="SAM" id="SignalP"/>
    </source>
</evidence>
<evidence type="ECO:0008006" key="4">
    <source>
        <dbReference type="Google" id="ProtNLM"/>
    </source>
</evidence>
<evidence type="ECO:0000313" key="2">
    <source>
        <dbReference type="EMBL" id="KAK9024250.1"/>
    </source>
</evidence>
<sequence length="92" mass="10129">MASTCILITFLRLVTNCTCPDDICSRGVFITDDIVDWKVCYVEATRLVAGAVSAVGRLQSSLHEADNEMYSTFVDAKVACMHHRDEVAANDK</sequence>
<keyword evidence="3" id="KW-1185">Reference proteome</keyword>
<dbReference type="Proteomes" id="UP001396334">
    <property type="component" value="Unassembled WGS sequence"/>
</dbReference>
<evidence type="ECO:0000313" key="3">
    <source>
        <dbReference type="Proteomes" id="UP001396334"/>
    </source>
</evidence>
<organism evidence="2 3">
    <name type="scientific">Hibiscus sabdariffa</name>
    <name type="common">roselle</name>
    <dbReference type="NCBI Taxonomy" id="183260"/>
    <lineage>
        <taxon>Eukaryota</taxon>
        <taxon>Viridiplantae</taxon>
        <taxon>Streptophyta</taxon>
        <taxon>Embryophyta</taxon>
        <taxon>Tracheophyta</taxon>
        <taxon>Spermatophyta</taxon>
        <taxon>Magnoliopsida</taxon>
        <taxon>eudicotyledons</taxon>
        <taxon>Gunneridae</taxon>
        <taxon>Pentapetalae</taxon>
        <taxon>rosids</taxon>
        <taxon>malvids</taxon>
        <taxon>Malvales</taxon>
        <taxon>Malvaceae</taxon>
        <taxon>Malvoideae</taxon>
        <taxon>Hibiscus</taxon>
    </lineage>
</organism>
<protein>
    <recommendedName>
        <fullName evidence="4">Secreted protein</fullName>
    </recommendedName>
</protein>
<feature type="signal peptide" evidence="1">
    <location>
        <begin position="1"/>
        <end position="20"/>
    </location>
</feature>
<proteinExistence type="predicted"/>
<comment type="caution">
    <text evidence="2">The sequence shown here is derived from an EMBL/GenBank/DDBJ whole genome shotgun (WGS) entry which is preliminary data.</text>
</comment>
<reference evidence="2 3" key="1">
    <citation type="journal article" date="2024" name="G3 (Bethesda)">
        <title>Genome assembly of Hibiscus sabdariffa L. provides insights into metabolisms of medicinal natural products.</title>
        <authorList>
            <person name="Kim T."/>
        </authorList>
    </citation>
    <scope>NUCLEOTIDE SEQUENCE [LARGE SCALE GENOMIC DNA]</scope>
    <source>
        <strain evidence="2">TK-2024</strain>
        <tissue evidence="2">Old leaves</tissue>
    </source>
</reference>
<dbReference type="EMBL" id="JBBPBN010000015">
    <property type="protein sequence ID" value="KAK9024250.1"/>
    <property type="molecule type" value="Genomic_DNA"/>
</dbReference>
<feature type="chain" id="PRO_5045790991" description="Secreted protein" evidence="1">
    <location>
        <begin position="21"/>
        <end position="92"/>
    </location>
</feature>
<gene>
    <name evidence="2" type="ORF">V6N11_004422</name>
</gene>
<name>A0ABR2SG99_9ROSI</name>
<keyword evidence="1" id="KW-0732">Signal</keyword>